<dbReference type="Gene3D" id="3.30.1680.50">
    <property type="entry name" value="Carboxypeptidase inhibitor, N-terminal domain"/>
    <property type="match status" value="1"/>
</dbReference>
<protein>
    <submittedName>
        <fullName evidence="2">Putative carboxypeptidase inhibitor</fullName>
    </submittedName>
</protein>
<proteinExistence type="evidence at transcript level"/>
<accession>A0A023FTP9</accession>
<dbReference type="SUPFAM" id="SSF57392">
    <property type="entry name" value="Defensin-like"/>
    <property type="match status" value="1"/>
</dbReference>
<feature type="signal peptide" evidence="1">
    <location>
        <begin position="1"/>
        <end position="20"/>
    </location>
</feature>
<dbReference type="AlphaFoldDB" id="A0A023FTP9"/>
<sequence length="103" mass="11454">MRSAILIVCCFVLLLYSVQCAPGAVETQCSRKGYGCMPSHICGLRFWKGFGGCPRPFSVCCDIRRLGSCRAFGGRCMPRRFPCPLVKGHHACRAGKKCCKWFL</sequence>
<keyword evidence="1" id="KW-0732">Signal</keyword>
<name>A0A023FTP9_AMBPA</name>
<reference evidence="2" key="1">
    <citation type="submission" date="2014-03" db="EMBL/GenBank/DDBJ databases">
        <title>The sialotranscriptome of Amblyomma triste, Amblyomma parvum and Amblyomma cajennense ticks, uncovered by 454-based RNA-seq.</title>
        <authorList>
            <person name="Garcia G.R."/>
            <person name="Gardinassi L.G."/>
            <person name="Ribeiro J.M."/>
            <person name="Anatrielo E."/>
            <person name="Ferreira B.R."/>
            <person name="Moreira H.N."/>
            <person name="Mafra C."/>
            <person name="Olegario M.M."/>
            <person name="Szabo P.J."/>
            <person name="Miranda-Santos I.K."/>
            <person name="Maruyama S.R."/>
        </authorList>
    </citation>
    <scope>NUCLEOTIDE SEQUENCE</scope>
    <source>
        <strain evidence="2">Araguapaz</strain>
        <tissue evidence="2">Salivary glands</tissue>
    </source>
</reference>
<dbReference type="InterPro" id="IPR019509">
    <property type="entry name" value="Carboxypeptidase_inhibitor_I68"/>
</dbReference>
<dbReference type="EMBL" id="GBBL01002496">
    <property type="protein sequence ID" value="JAC24824.1"/>
    <property type="molecule type" value="mRNA"/>
</dbReference>
<dbReference type="Pfam" id="PF10468">
    <property type="entry name" value="Inhibitor_I68"/>
    <property type="match status" value="1"/>
</dbReference>
<dbReference type="GO" id="GO:0008191">
    <property type="term" value="F:metalloendopeptidase inhibitor activity"/>
    <property type="evidence" value="ECO:0007669"/>
    <property type="project" value="InterPro"/>
</dbReference>
<feature type="chain" id="PRO_5001515988" evidence="1">
    <location>
        <begin position="21"/>
        <end position="103"/>
    </location>
</feature>
<evidence type="ECO:0000256" key="1">
    <source>
        <dbReference type="SAM" id="SignalP"/>
    </source>
</evidence>
<organism evidence="2">
    <name type="scientific">Amblyomma parvum</name>
    <name type="common">South American tick</name>
    <dbReference type="NCBI Taxonomy" id="251391"/>
    <lineage>
        <taxon>Eukaryota</taxon>
        <taxon>Metazoa</taxon>
        <taxon>Ecdysozoa</taxon>
        <taxon>Arthropoda</taxon>
        <taxon>Chelicerata</taxon>
        <taxon>Arachnida</taxon>
        <taxon>Acari</taxon>
        <taxon>Parasitiformes</taxon>
        <taxon>Ixodida</taxon>
        <taxon>Ixodoidea</taxon>
        <taxon>Ixodidae</taxon>
        <taxon>Amblyomminae</taxon>
        <taxon>Amblyomma</taxon>
    </lineage>
</organism>
<evidence type="ECO:0000313" key="2">
    <source>
        <dbReference type="EMBL" id="JAC24824.1"/>
    </source>
</evidence>